<keyword evidence="10" id="KW-1133">Transmembrane helix</keyword>
<keyword evidence="8" id="KW-0547">Nucleotide-binding</keyword>
<keyword evidence="6" id="KW-0808">Transferase</keyword>
<comment type="pathway">
    <text evidence="2">Protein modification; protein glycosylation.</text>
</comment>
<name>A0ABD3FQN1_9STRA</name>
<evidence type="ECO:0000256" key="1">
    <source>
        <dbReference type="ARBA" id="ARBA00004606"/>
    </source>
</evidence>
<feature type="signal peptide" evidence="12">
    <location>
        <begin position="1"/>
        <end position="23"/>
    </location>
</feature>
<protein>
    <recommendedName>
        <fullName evidence="4">N-acetylgalactosaminide beta-1,3-galactosyltransferase</fullName>
        <ecNumber evidence="4">2.4.1.122</ecNumber>
    </recommendedName>
</protein>
<organism evidence="14 15">
    <name type="scientific">Phytophthora oleae</name>
    <dbReference type="NCBI Taxonomy" id="2107226"/>
    <lineage>
        <taxon>Eukaryota</taxon>
        <taxon>Sar</taxon>
        <taxon>Stramenopiles</taxon>
        <taxon>Oomycota</taxon>
        <taxon>Peronosporomycetes</taxon>
        <taxon>Peronosporales</taxon>
        <taxon>Peronosporaceae</taxon>
        <taxon>Phytophthora</taxon>
    </lineage>
</organism>
<feature type="chain" id="PRO_5044815865" description="N-acetylgalactosaminide beta-1,3-galactosyltransferase" evidence="12">
    <location>
        <begin position="24"/>
        <end position="378"/>
    </location>
</feature>
<gene>
    <name evidence="14" type="ORF">V7S43_005623</name>
</gene>
<dbReference type="EC" id="2.4.1.122" evidence="4"/>
<keyword evidence="11" id="KW-0472">Membrane</keyword>
<evidence type="ECO:0000256" key="3">
    <source>
        <dbReference type="ARBA" id="ARBA00006462"/>
    </source>
</evidence>
<evidence type="ECO:0000256" key="5">
    <source>
        <dbReference type="ARBA" id="ARBA00022676"/>
    </source>
</evidence>
<evidence type="ECO:0000256" key="12">
    <source>
        <dbReference type="SAM" id="SignalP"/>
    </source>
</evidence>
<keyword evidence="9" id="KW-0735">Signal-anchor</keyword>
<evidence type="ECO:0000256" key="9">
    <source>
        <dbReference type="ARBA" id="ARBA00022968"/>
    </source>
</evidence>
<dbReference type="EMBL" id="JBIMZQ010000009">
    <property type="protein sequence ID" value="KAL3669240.1"/>
    <property type="molecule type" value="Genomic_DNA"/>
</dbReference>
<keyword evidence="15" id="KW-1185">Reference proteome</keyword>
<dbReference type="InterPro" id="IPR026050">
    <property type="entry name" value="C1GALT1/C1GALT1_chp1"/>
</dbReference>
<dbReference type="InterPro" id="IPR003378">
    <property type="entry name" value="Fringe-like_glycosylTrfase"/>
</dbReference>
<dbReference type="Pfam" id="PF02434">
    <property type="entry name" value="Fringe"/>
    <property type="match status" value="1"/>
</dbReference>
<keyword evidence="5" id="KW-0328">Glycosyltransferase</keyword>
<evidence type="ECO:0000256" key="8">
    <source>
        <dbReference type="ARBA" id="ARBA00022741"/>
    </source>
</evidence>
<dbReference type="PANTHER" id="PTHR23033:SF14">
    <property type="entry name" value="GLYCOPROTEIN-N-ACETYLGALACTOSAMINE 3-BETA-GALACTOSYLTRANSFERASE 1-RELATED"/>
    <property type="match status" value="1"/>
</dbReference>
<dbReference type="PANTHER" id="PTHR23033">
    <property type="entry name" value="BETA1,3-GALACTOSYLTRANSFERASE"/>
    <property type="match status" value="1"/>
</dbReference>
<keyword evidence="7" id="KW-0812">Transmembrane</keyword>
<dbReference type="FunFam" id="3.90.550.50:FF:000088">
    <property type="entry name" value="Uncharacterized protein"/>
    <property type="match status" value="1"/>
</dbReference>
<feature type="domain" description="Fringe-like glycosyltransferase" evidence="13">
    <location>
        <begin position="72"/>
        <end position="272"/>
    </location>
</feature>
<evidence type="ECO:0000256" key="6">
    <source>
        <dbReference type="ARBA" id="ARBA00022679"/>
    </source>
</evidence>
<evidence type="ECO:0000256" key="7">
    <source>
        <dbReference type="ARBA" id="ARBA00022692"/>
    </source>
</evidence>
<evidence type="ECO:0000256" key="10">
    <source>
        <dbReference type="ARBA" id="ARBA00022989"/>
    </source>
</evidence>
<keyword evidence="12" id="KW-0732">Signal</keyword>
<sequence>MTTLFRFFMVIAIVCFALENVVADVSDSRSNSSSLKADLCALDFHSSRYALDLIDVTPEPPSSPGNTVYPRVLCFVNTISVHHKTRAQAVAETWGQRCEKLLFFSNVSDTITIAAGTEREQNYEVIPLDVPADHDHLWQKHKATLQYVHQRFRHDYDWIYKADDDAYVIMENLRNYLLRPEIMQAYTREPMQMGHRFNMPDAALNRFIKNDSLNTLWHSRWDNMVYNSGGPGYIMNRLYLDKFVQSIPEWTCLSDAASTTVPDDMAISYCMMWYDVYPWDTRDYRGRERWHAYSPSLIYRTWDDPDDWYVKYHATVGGVRAGDESAAPDSVAFHYVKPPMMYHIERSLYLCRTGDEIPDVEAFNKQYDLALGDKVMLS</sequence>
<comment type="subcellular location">
    <subcellularLocation>
        <location evidence="1">Membrane</location>
        <topology evidence="1">Single-pass type II membrane protein</topology>
    </subcellularLocation>
</comment>
<comment type="caution">
    <text evidence="14">The sequence shown here is derived from an EMBL/GenBank/DDBJ whole genome shotgun (WGS) entry which is preliminary data.</text>
</comment>
<dbReference type="GO" id="GO:0016020">
    <property type="term" value="C:membrane"/>
    <property type="evidence" value="ECO:0007669"/>
    <property type="project" value="UniProtKB-SubCell"/>
</dbReference>
<evidence type="ECO:0000256" key="4">
    <source>
        <dbReference type="ARBA" id="ARBA00012557"/>
    </source>
</evidence>
<dbReference type="GO" id="GO:0016263">
    <property type="term" value="F:glycoprotein-N-acetylgalactosamine 3-beta-galactosyltransferase activity"/>
    <property type="evidence" value="ECO:0007669"/>
    <property type="project" value="UniProtKB-EC"/>
</dbReference>
<evidence type="ECO:0000313" key="15">
    <source>
        <dbReference type="Proteomes" id="UP001632037"/>
    </source>
</evidence>
<dbReference type="Proteomes" id="UP001632037">
    <property type="component" value="Unassembled WGS sequence"/>
</dbReference>
<evidence type="ECO:0000313" key="14">
    <source>
        <dbReference type="EMBL" id="KAL3669240.1"/>
    </source>
</evidence>
<proteinExistence type="inferred from homology"/>
<dbReference type="GO" id="GO:0000166">
    <property type="term" value="F:nucleotide binding"/>
    <property type="evidence" value="ECO:0007669"/>
    <property type="project" value="UniProtKB-KW"/>
</dbReference>
<comment type="similarity">
    <text evidence="3">Belongs to the glycosyltransferase 31 family. Beta3-Gal-T subfamily.</text>
</comment>
<evidence type="ECO:0000256" key="11">
    <source>
        <dbReference type="ARBA" id="ARBA00023136"/>
    </source>
</evidence>
<evidence type="ECO:0000256" key="2">
    <source>
        <dbReference type="ARBA" id="ARBA00004922"/>
    </source>
</evidence>
<accession>A0ABD3FQN1</accession>
<dbReference type="AlphaFoldDB" id="A0ABD3FQN1"/>
<evidence type="ECO:0000259" key="13">
    <source>
        <dbReference type="Pfam" id="PF02434"/>
    </source>
</evidence>
<dbReference type="Gene3D" id="3.90.550.50">
    <property type="match status" value="1"/>
</dbReference>
<reference evidence="14 15" key="1">
    <citation type="submission" date="2024-09" db="EMBL/GenBank/DDBJ databases">
        <title>Genome sequencing and assembly of Phytophthora oleae, isolate VK10A, causative agent of rot of olive drupes.</title>
        <authorList>
            <person name="Conti Taguali S."/>
            <person name="Riolo M."/>
            <person name="La Spada F."/>
            <person name="Cacciola S.O."/>
            <person name="Dionisio G."/>
        </authorList>
    </citation>
    <scope>NUCLEOTIDE SEQUENCE [LARGE SCALE GENOMIC DNA]</scope>
    <source>
        <strain evidence="14 15">VK10A</strain>
    </source>
</reference>